<feature type="compositionally biased region" description="Low complexity" evidence="1">
    <location>
        <begin position="142"/>
        <end position="154"/>
    </location>
</feature>
<sequence length="1067" mass="119525">MESWLSRLRAFYWAHDPRKVDRVDEILARHEGKEELFLQQVHREFGVRDFSGEEAIDDIYEHQRYSYLSFSWGSSYPEAVMDLEQVYTFAKDNQAKKKQKWSVKKEKIKRQIHLLENTIVSMQTIAMEKVEKRQSGRSKFQSSPRHSMRSMPSPTNKSMPSNASMDSPTNAINLASRMQCAQSKLDALRRFYWHPRENNYTLRFSIDGIFYGLRDFFVESFNSSFSIQISHQTNGAQGITPTCKVTMKGHTVCCGKHVKVVGEKGTRIPKSIWDSMYMDSDFEVSICLIYVEDIDDPGSMVQGSWEFLLSPEATRVELINFTRRVKGGMDLPEPMVRKLCSDVLTSLVRDLTLLYFPYELALAFNLPPAKLDIKGELQITGQPIDDVMEKELKELDLGAIREAEAKQKLRRQATATEKNLDELQTPLSPILGAATNAALMFSSLLSGSDKKMQAIAKLLELSSAQFNLLVALKNCRLFPSTHNFHSLASVCAYFNAFSIDEEGVESKDNERRGQEEKLRATWKRILELIYIQRMQTTGVKSTAPMTPKATCPESEEAKTAAQVELFDMDKFFDLIKRLSKKPASVQVSVKHFYCTLNALNVVEALSKLYERVILGIDYRKPRTGADGFIYGIRLGRKASQQPAMAMAAAAVAASAAANADDELYPVGSPPVLDLRRYRPAEVSFRTRVQTFSKFWQSLKKVIEFVRENIDDVSVELAGNLKGTCDDCVLNGSFKDAEFRGPLSMGLAIPPCFLGFYRAEVISLGNDRVGMQVDAMLPSTSKTVGNGVKQQSTKTLESIGRAMLADLTSEVVIDLDALIAHEQHRREKASAAKKAPVTLKSPTQGRPPPIVVGSPKQRGAGPSKALVSPTNAQSPEQSALSPESTGPPKQNTAPVGVGAPKKPRQHCALAFSFGPTSRDAENNHVAKTGSSGQLNVSTSEFTKLHTTAKAGSFMFRVLSLVDWVFTTYVRPQMLRAFPQHQMLFDAAQVTLMQLLRSAKLEMNFDVMARAFIHEDESLMVTLCGSPLHPMPLMYRDEVNLLDIILQVDDLTNIWIDDRYPPYSNPLYF</sequence>
<reference evidence="4 5" key="1">
    <citation type="submission" date="2018-07" db="EMBL/GenBank/DDBJ databases">
        <title>Genome sequencing of oomycete isolates from Chile give support for New Zealand origin for Phytophthora kernoviae and make available the first Nothophytophthora sp. genome.</title>
        <authorList>
            <person name="Studholme D.J."/>
            <person name="Sanfuentes E."/>
            <person name="Panda P."/>
            <person name="Hill R."/>
            <person name="Sambles C."/>
            <person name="Grant M."/>
            <person name="Williams N.M."/>
            <person name="Mcdougal R.L."/>
        </authorList>
    </citation>
    <scope>NUCLEOTIDE SEQUENCE [LARGE SCALE GENOMIC DNA]</scope>
    <source>
        <strain evidence="2">Chile6</strain>
        <strain evidence="3">Chile7</strain>
    </source>
</reference>
<evidence type="ECO:0000313" key="4">
    <source>
        <dbReference type="Proteomes" id="UP000277300"/>
    </source>
</evidence>
<accession>A0A3F2S2S8</accession>
<dbReference type="Proteomes" id="UP000277300">
    <property type="component" value="Unassembled WGS sequence"/>
</dbReference>
<dbReference type="EMBL" id="MBDO02000007">
    <property type="protein sequence ID" value="RLN69146.1"/>
    <property type="molecule type" value="Genomic_DNA"/>
</dbReference>
<dbReference type="EMBL" id="MBAD02000071">
    <property type="protein sequence ID" value="RLN71501.1"/>
    <property type="molecule type" value="Genomic_DNA"/>
</dbReference>
<feature type="compositionally biased region" description="Polar residues" evidence="1">
    <location>
        <begin position="867"/>
        <end position="892"/>
    </location>
</feature>
<dbReference type="OrthoDB" id="428159at2759"/>
<evidence type="ECO:0000313" key="3">
    <source>
        <dbReference type="EMBL" id="RLN71501.1"/>
    </source>
</evidence>
<dbReference type="Proteomes" id="UP000284657">
    <property type="component" value="Unassembled WGS sequence"/>
</dbReference>
<gene>
    <name evidence="3" type="ORF">BBJ29_000688</name>
    <name evidence="2" type="ORF">BBP00_00000574</name>
</gene>
<organism evidence="2 4">
    <name type="scientific">Phytophthora kernoviae</name>
    <dbReference type="NCBI Taxonomy" id="325452"/>
    <lineage>
        <taxon>Eukaryota</taxon>
        <taxon>Sar</taxon>
        <taxon>Stramenopiles</taxon>
        <taxon>Oomycota</taxon>
        <taxon>Peronosporomycetes</taxon>
        <taxon>Peronosporales</taxon>
        <taxon>Peronosporaceae</taxon>
        <taxon>Phytophthora</taxon>
    </lineage>
</organism>
<feature type="region of interest" description="Disordered" evidence="1">
    <location>
        <begin position="825"/>
        <end position="900"/>
    </location>
</feature>
<comment type="caution">
    <text evidence="2">The sequence shown here is derived from an EMBL/GenBank/DDBJ whole genome shotgun (WGS) entry which is preliminary data.</text>
</comment>
<protein>
    <submittedName>
        <fullName evidence="2">Uncharacterized protein</fullName>
    </submittedName>
</protein>
<feature type="compositionally biased region" description="Polar residues" evidence="1">
    <location>
        <begin position="155"/>
        <end position="165"/>
    </location>
</feature>
<name>A0A3F2S2S8_9STRA</name>
<proteinExistence type="predicted"/>
<evidence type="ECO:0000256" key="1">
    <source>
        <dbReference type="SAM" id="MobiDB-lite"/>
    </source>
</evidence>
<evidence type="ECO:0000313" key="5">
    <source>
        <dbReference type="Proteomes" id="UP000284657"/>
    </source>
</evidence>
<feature type="region of interest" description="Disordered" evidence="1">
    <location>
        <begin position="131"/>
        <end position="165"/>
    </location>
</feature>
<evidence type="ECO:0000313" key="2">
    <source>
        <dbReference type="EMBL" id="RLN69146.1"/>
    </source>
</evidence>
<dbReference type="AlphaFoldDB" id="A0A3F2S2S8"/>